<evidence type="ECO:0000256" key="1">
    <source>
        <dbReference type="SAM" id="SignalP"/>
    </source>
</evidence>
<evidence type="ECO:0000313" key="3">
    <source>
        <dbReference type="Proteomes" id="UP000050640"/>
    </source>
</evidence>
<dbReference type="InterPro" id="IPR052907">
    <property type="entry name" value="Beta-lactamase/esterase"/>
</dbReference>
<keyword evidence="3" id="KW-1185">Reference proteome</keyword>
<sequence length="419" mass="48307">MGVRRAAVAVAIGLIIGLLKTPRNDCKSNGTVQKGLQSVREAFDEILSREKEGLAFAAYKNGELIVDLWGGYAERSALRPWERDTMTVAFSSSKAIGALIIAILVSRGQLQYEDKVVKYWPEFGAQDKENVTIQWILEHKAGLIVFDDQLTIEQAHDHRYISRIIEKTKPKWPAGTAVGYHALTFGWLLDQIVRRADPLKRGIAQFYREEIREYMDDKDFFLGLPEKEHKRAARIVQTTMFEFVYELSTTVQYFPLIFNCLIRFFNCEIYDTGKYPLWLSFLINEMPYNNPAVREVDNIAVLGIGTARGFANVVSTIWKRNLISEEVWERLSKPVEYVQDRVTYFTVHLGHGFFYKEHPTRKNAYVMMHAGHGMQNLIIDPFNKIVAMMIRNAIMWKRNALDEIFAMTDDIIRTTSMNP</sequence>
<accession>A0A0R3RRS2</accession>
<protein>
    <submittedName>
        <fullName evidence="4">Beta-lactamase domain-containing protein</fullName>
    </submittedName>
</protein>
<reference evidence="4" key="1">
    <citation type="submission" date="2017-02" db="UniProtKB">
        <authorList>
            <consortium name="WormBaseParasite"/>
        </authorList>
    </citation>
    <scope>IDENTIFICATION</scope>
</reference>
<organism evidence="3 4">
    <name type="scientific">Elaeophora elaphi</name>
    <dbReference type="NCBI Taxonomy" id="1147741"/>
    <lineage>
        <taxon>Eukaryota</taxon>
        <taxon>Metazoa</taxon>
        <taxon>Ecdysozoa</taxon>
        <taxon>Nematoda</taxon>
        <taxon>Chromadorea</taxon>
        <taxon>Rhabditida</taxon>
        <taxon>Spirurina</taxon>
        <taxon>Spiruromorpha</taxon>
        <taxon>Filarioidea</taxon>
        <taxon>Onchocercidae</taxon>
        <taxon>Elaeophora</taxon>
    </lineage>
</organism>
<proteinExistence type="predicted"/>
<keyword evidence="1" id="KW-0732">Signal</keyword>
<feature type="chain" id="PRO_5006447745" evidence="1">
    <location>
        <begin position="27"/>
        <end position="419"/>
    </location>
</feature>
<dbReference type="STRING" id="1147741.A0A0R3RRS2"/>
<dbReference type="InterPro" id="IPR012338">
    <property type="entry name" value="Beta-lactam/transpept-like"/>
</dbReference>
<evidence type="ECO:0000313" key="4">
    <source>
        <dbReference type="WBParaSite" id="EEL_0000445801-mRNA-1"/>
    </source>
</evidence>
<dbReference type="PANTHER" id="PTHR43319">
    <property type="entry name" value="BETA-LACTAMASE-RELATED"/>
    <property type="match status" value="1"/>
</dbReference>
<feature type="domain" description="Beta-lactamase-related" evidence="2">
    <location>
        <begin position="48"/>
        <end position="391"/>
    </location>
</feature>
<dbReference type="InterPro" id="IPR001466">
    <property type="entry name" value="Beta-lactam-related"/>
</dbReference>
<name>A0A0R3RRS2_9BILA</name>
<dbReference type="Proteomes" id="UP000050640">
    <property type="component" value="Unplaced"/>
</dbReference>
<dbReference type="AlphaFoldDB" id="A0A0R3RRS2"/>
<dbReference type="PANTHER" id="PTHR43319:SF4">
    <property type="entry name" value="BETA-LACTAMASE DOMAIN-CONTAINING PROTEIN 2"/>
    <property type="match status" value="1"/>
</dbReference>
<dbReference type="Pfam" id="PF00144">
    <property type="entry name" value="Beta-lactamase"/>
    <property type="match status" value="1"/>
</dbReference>
<dbReference type="WBParaSite" id="EEL_0000445801-mRNA-1">
    <property type="protein sequence ID" value="EEL_0000445801-mRNA-1"/>
    <property type="gene ID" value="EEL_0000445801"/>
</dbReference>
<feature type="signal peptide" evidence="1">
    <location>
        <begin position="1"/>
        <end position="26"/>
    </location>
</feature>
<evidence type="ECO:0000259" key="2">
    <source>
        <dbReference type="Pfam" id="PF00144"/>
    </source>
</evidence>
<dbReference type="SUPFAM" id="SSF56601">
    <property type="entry name" value="beta-lactamase/transpeptidase-like"/>
    <property type="match status" value="1"/>
</dbReference>
<dbReference type="Gene3D" id="3.40.710.10">
    <property type="entry name" value="DD-peptidase/beta-lactamase superfamily"/>
    <property type="match status" value="1"/>
</dbReference>